<name>A0A656Z284_BRUAN</name>
<proteinExistence type="predicted"/>
<evidence type="ECO:0000313" key="1">
    <source>
        <dbReference type="EMBL" id="KYB44790.1"/>
    </source>
</evidence>
<dbReference type="PROSITE" id="PS51318">
    <property type="entry name" value="TAT"/>
    <property type="match status" value="1"/>
</dbReference>
<gene>
    <name evidence="1" type="ORF">AB664_19325</name>
</gene>
<accession>A0A656Z284</accession>
<reference evidence="1" key="1">
    <citation type="submission" date="2016-02" db="EMBL/GenBank/DDBJ databases">
        <title>Genomic sequences of Ochrobactrum anthropi.</title>
        <authorList>
            <person name="Chudasama K.S."/>
            <person name="Thaker V.S."/>
        </authorList>
    </citation>
    <scope>NUCLEOTIDE SEQUENCE [LARGE SCALE GENOMIC DNA]</scope>
    <source>
        <strain evidence="1">SUBG007</strain>
    </source>
</reference>
<dbReference type="InterPro" id="IPR006311">
    <property type="entry name" value="TAT_signal"/>
</dbReference>
<dbReference type="EMBL" id="LUAY01007642">
    <property type="protein sequence ID" value="KYB44790.1"/>
    <property type="molecule type" value="Genomic_DNA"/>
</dbReference>
<comment type="caution">
    <text evidence="1">The sequence shown here is derived from an EMBL/GenBank/DDBJ whole genome shotgun (WGS) entry which is preliminary data.</text>
</comment>
<dbReference type="AlphaFoldDB" id="A0A656Z284"/>
<protein>
    <submittedName>
        <fullName evidence="1">Uncharacterized protein</fullName>
    </submittedName>
</protein>
<organism evidence="1">
    <name type="scientific">Brucella anthropi</name>
    <name type="common">Ochrobactrum anthropi</name>
    <dbReference type="NCBI Taxonomy" id="529"/>
    <lineage>
        <taxon>Bacteria</taxon>
        <taxon>Pseudomonadati</taxon>
        <taxon>Pseudomonadota</taxon>
        <taxon>Alphaproteobacteria</taxon>
        <taxon>Hyphomicrobiales</taxon>
        <taxon>Brucellaceae</taxon>
        <taxon>Brucella/Ochrobactrum group</taxon>
        <taxon>Brucella</taxon>
    </lineage>
</organism>
<sequence>MSDTKYLRRDVVSGAGLAIAASALVGFVPKAARAAQGNMDAALRQLQNALDSLHQATPNKGGHKERAAQLVEQAMAEVQAGIDYAAQHGGG</sequence>